<dbReference type="EMBL" id="CDNC01000012">
    <property type="protein sequence ID" value="CEM61641.1"/>
    <property type="molecule type" value="Genomic_DNA"/>
</dbReference>
<reference evidence="3" key="1">
    <citation type="submission" date="2015-01" db="EMBL/GenBank/DDBJ databases">
        <authorList>
            <person name="Manzoor Shahid"/>
            <person name="Zubair Saima"/>
        </authorList>
    </citation>
    <scope>NUCLEOTIDE SEQUENCE [LARGE SCALE GENOMIC DNA]</scope>
    <source>
        <strain evidence="3">V1</strain>
    </source>
</reference>
<keyword evidence="1" id="KW-0812">Transmembrane</keyword>
<protein>
    <submittedName>
        <fullName evidence="2">Uncharacterized protein</fullName>
    </submittedName>
</protein>
<name>A0A0B7GYB5_TREPH</name>
<proteinExistence type="predicted"/>
<keyword evidence="1" id="KW-0472">Membrane</keyword>
<feature type="transmembrane region" description="Helical" evidence="1">
    <location>
        <begin position="21"/>
        <end position="45"/>
    </location>
</feature>
<dbReference type="AlphaFoldDB" id="A0A0B7GYB5"/>
<keyword evidence="1" id="KW-1133">Transmembrane helix</keyword>
<gene>
    <name evidence="2" type="ORF">TPHV1_20178</name>
</gene>
<sequence>MSVISLQNKYSDAKIEEMRKSVTLKIVSCFMLFQILLAINGGVFINLYNKTNKLEYQAKLNVKMFLFFARVRP</sequence>
<dbReference type="Proteomes" id="UP000042527">
    <property type="component" value="Unassembled WGS sequence"/>
</dbReference>
<organism evidence="2 3">
    <name type="scientific">Treponema phagedenis</name>
    <dbReference type="NCBI Taxonomy" id="162"/>
    <lineage>
        <taxon>Bacteria</taxon>
        <taxon>Pseudomonadati</taxon>
        <taxon>Spirochaetota</taxon>
        <taxon>Spirochaetia</taxon>
        <taxon>Spirochaetales</taxon>
        <taxon>Treponemataceae</taxon>
        <taxon>Treponema</taxon>
    </lineage>
</organism>
<keyword evidence="3" id="KW-1185">Reference proteome</keyword>
<evidence type="ECO:0000313" key="3">
    <source>
        <dbReference type="Proteomes" id="UP000042527"/>
    </source>
</evidence>
<evidence type="ECO:0000313" key="2">
    <source>
        <dbReference type="EMBL" id="CEM61641.1"/>
    </source>
</evidence>
<dbReference type="RefSeq" id="WP_002700517.1">
    <property type="nucleotide sequence ID" value="NZ_CDNC01000012.1"/>
</dbReference>
<accession>A0A0B7GYB5</accession>
<evidence type="ECO:0000256" key="1">
    <source>
        <dbReference type="SAM" id="Phobius"/>
    </source>
</evidence>